<evidence type="ECO:0000313" key="8">
    <source>
        <dbReference type="EMBL" id="MDP9501279.1"/>
    </source>
</evidence>
<dbReference type="CDD" id="cd00685">
    <property type="entry name" value="Trans_IPPS_HT"/>
    <property type="match status" value="1"/>
</dbReference>
<evidence type="ECO:0000313" key="9">
    <source>
        <dbReference type="Proteomes" id="UP001224083"/>
    </source>
</evidence>
<dbReference type="Pfam" id="PF00348">
    <property type="entry name" value="polyprenyl_synt"/>
    <property type="match status" value="1"/>
</dbReference>
<dbReference type="GO" id="GO:0004337">
    <property type="term" value="F:(2E,6E)-farnesyl diphosphate synthase activity"/>
    <property type="evidence" value="ECO:0007669"/>
    <property type="project" value="UniProtKB-EC"/>
</dbReference>
<keyword evidence="3 7" id="KW-0808">Transferase</keyword>
<dbReference type="InterPro" id="IPR053378">
    <property type="entry name" value="Prenyl_diphosphate_synthase"/>
</dbReference>
<dbReference type="EMBL" id="JAQAHH010000009">
    <property type="protein sequence ID" value="MDP9501279.1"/>
    <property type="molecule type" value="Genomic_DNA"/>
</dbReference>
<dbReference type="PROSITE" id="PS00444">
    <property type="entry name" value="POLYPRENYL_SYNTHASE_2"/>
    <property type="match status" value="1"/>
</dbReference>
<dbReference type="EC" id="2.5.1.10" evidence="8"/>
<keyword evidence="9" id="KW-1185">Reference proteome</keyword>
<organism evidence="8 9">
    <name type="scientific">Bisgaard Taxon 45</name>
    <dbReference type="NCBI Taxonomy" id="304289"/>
    <lineage>
        <taxon>Bacteria</taxon>
        <taxon>Pseudomonadati</taxon>
        <taxon>Pseudomonadota</taxon>
        <taxon>Gammaproteobacteria</taxon>
        <taxon>Pasteurellales</taxon>
        <taxon>Pasteurellaceae</taxon>
    </lineage>
</organism>
<keyword evidence="5" id="KW-0460">Magnesium</keyword>
<dbReference type="PANTHER" id="PTHR43281">
    <property type="entry name" value="FARNESYL DIPHOSPHATE SYNTHASE"/>
    <property type="match status" value="1"/>
</dbReference>
<dbReference type="SFLD" id="SFLDS00005">
    <property type="entry name" value="Isoprenoid_Synthase_Type_I"/>
    <property type="match status" value="1"/>
</dbReference>
<dbReference type="Gene3D" id="1.10.600.10">
    <property type="entry name" value="Farnesyl Diphosphate Synthase"/>
    <property type="match status" value="1"/>
</dbReference>
<proteinExistence type="inferred from homology"/>
<dbReference type="NCBIfam" id="NF045485">
    <property type="entry name" value="FPPsyn"/>
    <property type="match status" value="1"/>
</dbReference>
<evidence type="ECO:0000256" key="7">
    <source>
        <dbReference type="RuleBase" id="RU004466"/>
    </source>
</evidence>
<keyword evidence="4" id="KW-0479">Metal-binding</keyword>
<dbReference type="InterPro" id="IPR033749">
    <property type="entry name" value="Polyprenyl_synt_CS"/>
</dbReference>
<evidence type="ECO:0000256" key="2">
    <source>
        <dbReference type="ARBA" id="ARBA00006706"/>
    </source>
</evidence>
<sequence>MYQLSHDLPQLQQRINAFLAEQLNVDTLSSPLAEAMRYGVLLGGKRIRPFLVYATGRMLGADLNQLDYAAASVEAIHAYSLIHDDLPAMDNDHLRRGQPTCHIAFDEATAILAGDALQAFAFDLLTQAPDLLAEQKLALVKTLSQAAGAKGMCLGQSLDLIAEQKHISLLELEQIHRNKTGAMLSAAIQLGRICSSHFNNTALEHQLQRYAEAIGLAFQVQDDILDIEGESEIIGKTVGSDLLADKSTYPKLLGLAGAKQKAQELYQTAIAELDDIPFDTSALRAIAEFVVNRKS</sequence>
<dbReference type="PANTHER" id="PTHR43281:SF1">
    <property type="entry name" value="FARNESYL DIPHOSPHATE SYNTHASE"/>
    <property type="match status" value="1"/>
</dbReference>
<evidence type="ECO:0000256" key="1">
    <source>
        <dbReference type="ARBA" id="ARBA00001946"/>
    </source>
</evidence>
<comment type="similarity">
    <text evidence="2 7">Belongs to the FPP/GGPP synthase family.</text>
</comment>
<dbReference type="SFLD" id="SFLDG01017">
    <property type="entry name" value="Polyprenyl_Transferase_Like"/>
    <property type="match status" value="1"/>
</dbReference>
<evidence type="ECO:0000256" key="6">
    <source>
        <dbReference type="ARBA" id="ARBA00023229"/>
    </source>
</evidence>
<dbReference type="Proteomes" id="UP001224083">
    <property type="component" value="Unassembled WGS sequence"/>
</dbReference>
<protein>
    <submittedName>
        <fullName evidence="8">(2E,6E)-farnesyl diphosphate synthase</fullName>
        <ecNumber evidence="8">2.5.1.10</ecNumber>
    </submittedName>
</protein>
<reference evidence="8 9" key="1">
    <citation type="submission" date="2022-12" db="EMBL/GenBank/DDBJ databases">
        <title>Genome sequence of Pasteurellaceae Bisgaard Taxon 45.</title>
        <authorList>
            <person name="Foggin C."/>
            <person name="Rosen L.E."/>
            <person name="Henton M."/>
            <person name="Buys A."/>
            <person name="Floyd T."/>
            <person name="Turner A.D."/>
            <person name="Tarbin J."/>
            <person name="Lloyd A.S."/>
            <person name="Chaitezvi C."/>
            <person name="Ellis R.J."/>
            <person name="Roberts H.C."/>
            <person name="Dastjerdi A."/>
            <person name="Nunez A."/>
            <person name="Van Vliet A.H."/>
            <person name="Steinbach F."/>
        </authorList>
    </citation>
    <scope>NUCLEOTIDE SEQUENCE [LARGE SCALE GENOMIC DNA]</scope>
    <source>
        <strain evidence="8 9">VF20HR</strain>
    </source>
</reference>
<dbReference type="PROSITE" id="PS00723">
    <property type="entry name" value="POLYPRENYL_SYNTHASE_1"/>
    <property type="match status" value="1"/>
</dbReference>
<comment type="cofactor">
    <cofactor evidence="1">
        <name>Mg(2+)</name>
        <dbReference type="ChEBI" id="CHEBI:18420"/>
    </cofactor>
</comment>
<dbReference type="SUPFAM" id="SSF48576">
    <property type="entry name" value="Terpenoid synthases"/>
    <property type="match status" value="1"/>
</dbReference>
<dbReference type="NCBIfam" id="NF007877">
    <property type="entry name" value="PRK10581.1"/>
    <property type="match status" value="1"/>
</dbReference>
<dbReference type="InterPro" id="IPR008949">
    <property type="entry name" value="Isoprenoid_synthase_dom_sf"/>
</dbReference>
<keyword evidence="6" id="KW-0414">Isoprene biosynthesis</keyword>
<name>A0ABT9KGV8_9PAST</name>
<evidence type="ECO:0000256" key="5">
    <source>
        <dbReference type="ARBA" id="ARBA00022842"/>
    </source>
</evidence>
<comment type="caution">
    <text evidence="8">The sequence shown here is derived from an EMBL/GenBank/DDBJ whole genome shotgun (WGS) entry which is preliminary data.</text>
</comment>
<evidence type="ECO:0000256" key="3">
    <source>
        <dbReference type="ARBA" id="ARBA00022679"/>
    </source>
</evidence>
<dbReference type="InterPro" id="IPR000092">
    <property type="entry name" value="Polyprenyl_synt"/>
</dbReference>
<gene>
    <name evidence="8" type="primary">ispA</name>
    <name evidence="8" type="ORF">O7M46_09950</name>
</gene>
<evidence type="ECO:0000256" key="4">
    <source>
        <dbReference type="ARBA" id="ARBA00022723"/>
    </source>
</evidence>
<accession>A0ABT9KGV8</accession>